<evidence type="ECO:0000256" key="2">
    <source>
        <dbReference type="ARBA" id="ARBA00007069"/>
    </source>
</evidence>
<dbReference type="GO" id="GO:0055085">
    <property type="term" value="P:transmembrane transport"/>
    <property type="evidence" value="ECO:0007669"/>
    <property type="project" value="InterPro"/>
</dbReference>
<dbReference type="EMBL" id="RPFW01000002">
    <property type="protein sequence ID" value="TVZ05089.1"/>
    <property type="molecule type" value="Genomic_DNA"/>
</dbReference>
<evidence type="ECO:0000256" key="3">
    <source>
        <dbReference type="ARBA" id="ARBA00022448"/>
    </source>
</evidence>
<keyword evidence="5 8" id="KW-0812">Transmembrane</keyword>
<evidence type="ECO:0000256" key="4">
    <source>
        <dbReference type="ARBA" id="ARBA00022475"/>
    </source>
</evidence>
<dbReference type="Gene3D" id="1.10.3720.10">
    <property type="entry name" value="MetI-like"/>
    <property type="match status" value="1"/>
</dbReference>
<evidence type="ECO:0000256" key="5">
    <source>
        <dbReference type="ARBA" id="ARBA00022692"/>
    </source>
</evidence>
<dbReference type="InterPro" id="IPR000515">
    <property type="entry name" value="MetI-like"/>
</dbReference>
<evidence type="ECO:0000256" key="1">
    <source>
        <dbReference type="ARBA" id="ARBA00004651"/>
    </source>
</evidence>
<comment type="similarity">
    <text evidence="2">Belongs to the binding-protein-dependent transport system permease family. CysTW subfamily.</text>
</comment>
<evidence type="ECO:0000256" key="7">
    <source>
        <dbReference type="ARBA" id="ARBA00023136"/>
    </source>
</evidence>
<keyword evidence="7 8" id="KW-0472">Membrane</keyword>
<feature type="transmembrane region" description="Helical" evidence="8">
    <location>
        <begin position="83"/>
        <end position="113"/>
    </location>
</feature>
<feature type="transmembrane region" description="Helical" evidence="8">
    <location>
        <begin position="261"/>
        <end position="284"/>
    </location>
</feature>
<gene>
    <name evidence="10" type="ORF">EAS64_10770</name>
</gene>
<dbReference type="Pfam" id="PF00528">
    <property type="entry name" value="BPD_transp_1"/>
    <property type="match status" value="1"/>
</dbReference>
<dbReference type="PROSITE" id="PS50928">
    <property type="entry name" value="ABC_TM1"/>
    <property type="match status" value="1"/>
</dbReference>
<dbReference type="PANTHER" id="PTHR43848">
    <property type="entry name" value="PUTRESCINE TRANSPORT SYSTEM PERMEASE PROTEIN POTI"/>
    <property type="match status" value="1"/>
</dbReference>
<keyword evidence="6 8" id="KW-1133">Transmembrane helix</keyword>
<comment type="caution">
    <text evidence="10">The sequence shown here is derived from an EMBL/GenBank/DDBJ whole genome shotgun (WGS) entry which is preliminary data.</text>
</comment>
<evidence type="ECO:0000313" key="11">
    <source>
        <dbReference type="Proteomes" id="UP000460272"/>
    </source>
</evidence>
<name>A0A6P2C100_9ACTN</name>
<dbReference type="InterPro" id="IPR035906">
    <property type="entry name" value="MetI-like_sf"/>
</dbReference>
<dbReference type="RefSeq" id="WP_145852794.1">
    <property type="nucleotide sequence ID" value="NZ_RPFW01000002.1"/>
</dbReference>
<dbReference type="GO" id="GO:0005886">
    <property type="term" value="C:plasma membrane"/>
    <property type="evidence" value="ECO:0007669"/>
    <property type="project" value="UniProtKB-SubCell"/>
</dbReference>
<comment type="subcellular location">
    <subcellularLocation>
        <location evidence="1 8">Cell membrane</location>
        <topology evidence="1 8">Multi-pass membrane protein</topology>
    </subcellularLocation>
</comment>
<evidence type="ECO:0000256" key="8">
    <source>
        <dbReference type="RuleBase" id="RU363032"/>
    </source>
</evidence>
<feature type="domain" description="ABC transmembrane type-1" evidence="9">
    <location>
        <begin position="87"/>
        <end position="280"/>
    </location>
</feature>
<feature type="transmembrane region" description="Helical" evidence="8">
    <location>
        <begin position="159"/>
        <end position="180"/>
    </location>
</feature>
<dbReference type="CDD" id="cd06261">
    <property type="entry name" value="TM_PBP2"/>
    <property type="match status" value="1"/>
</dbReference>
<proteinExistence type="inferred from homology"/>
<reference evidence="10 11" key="1">
    <citation type="submission" date="2018-11" db="EMBL/GenBank/DDBJ databases">
        <title>Trebonia kvetii gen.nov., sp.nov., a novel acidophilic actinobacterium, and proposal of the new actinobacterial family Treboniaceae fam. nov.</title>
        <authorList>
            <person name="Rapoport D."/>
            <person name="Sagova-Mareckova M."/>
            <person name="Sedlacek I."/>
            <person name="Provaznik J."/>
            <person name="Kralova S."/>
            <person name="Pavlinic D."/>
            <person name="Benes V."/>
            <person name="Kopecky J."/>
        </authorList>
    </citation>
    <scope>NUCLEOTIDE SEQUENCE [LARGE SCALE GENOMIC DNA]</scope>
    <source>
        <strain evidence="10 11">15Tr583</strain>
    </source>
</reference>
<keyword evidence="3 8" id="KW-0813">Transport</keyword>
<dbReference type="InterPro" id="IPR051789">
    <property type="entry name" value="Bact_Polyamine_Transport"/>
</dbReference>
<feature type="transmembrane region" description="Helical" evidence="8">
    <location>
        <begin position="125"/>
        <end position="147"/>
    </location>
</feature>
<dbReference type="SUPFAM" id="SSF161098">
    <property type="entry name" value="MetI-like"/>
    <property type="match status" value="1"/>
</dbReference>
<sequence length="310" mass="33259">MRRRPRLTAKHAFTTWAVLVYLFLFLPIVVMAVFAFNKPSAAALAGFHGTNVCAIPPTQIGNIAVWNGFTGCWFSAGLHDPTFIPAIIVSLRIAAEASVIATVLGLCAALALARMRPRLRAPFDSLVYLTLVVPEIVIAVASLIFFVQARKVFPAFPGLGNVTILIGQVVFNASLTMLIIRARFVGMGDTLEEAAYDLGSGPLATFRQVTLPRLAPAIVAAALLSFTFSFDDYVLPAFTNGTTNTWPIVLYSAVRFGLTPAVNALATIMLGVTLAAVVVTALVLRRSRRRSTAQPALSGTGRRRLRVTAS</sequence>
<organism evidence="10 11">
    <name type="scientific">Trebonia kvetii</name>
    <dbReference type="NCBI Taxonomy" id="2480626"/>
    <lineage>
        <taxon>Bacteria</taxon>
        <taxon>Bacillati</taxon>
        <taxon>Actinomycetota</taxon>
        <taxon>Actinomycetes</taxon>
        <taxon>Streptosporangiales</taxon>
        <taxon>Treboniaceae</taxon>
        <taxon>Trebonia</taxon>
    </lineage>
</organism>
<dbReference type="OrthoDB" id="9810794at2"/>
<evidence type="ECO:0000313" key="10">
    <source>
        <dbReference type="EMBL" id="TVZ05089.1"/>
    </source>
</evidence>
<evidence type="ECO:0000256" key="6">
    <source>
        <dbReference type="ARBA" id="ARBA00022989"/>
    </source>
</evidence>
<feature type="transmembrane region" description="Helical" evidence="8">
    <location>
        <begin position="214"/>
        <end position="230"/>
    </location>
</feature>
<evidence type="ECO:0000259" key="9">
    <source>
        <dbReference type="PROSITE" id="PS50928"/>
    </source>
</evidence>
<accession>A0A6P2C100</accession>
<dbReference type="AlphaFoldDB" id="A0A6P2C100"/>
<keyword evidence="11" id="KW-1185">Reference proteome</keyword>
<feature type="transmembrane region" description="Helical" evidence="8">
    <location>
        <begin position="12"/>
        <end position="36"/>
    </location>
</feature>
<protein>
    <submittedName>
        <fullName evidence="10">ABC transporter permease</fullName>
    </submittedName>
</protein>
<dbReference type="PANTHER" id="PTHR43848:SF2">
    <property type="entry name" value="PUTRESCINE TRANSPORT SYSTEM PERMEASE PROTEIN POTI"/>
    <property type="match status" value="1"/>
</dbReference>
<keyword evidence="4" id="KW-1003">Cell membrane</keyword>
<dbReference type="Proteomes" id="UP000460272">
    <property type="component" value="Unassembled WGS sequence"/>
</dbReference>